<feature type="region of interest" description="Disordered" evidence="1">
    <location>
        <begin position="203"/>
        <end position="224"/>
    </location>
</feature>
<dbReference type="Proteomes" id="UP001595956">
    <property type="component" value="Unassembled WGS sequence"/>
</dbReference>
<keyword evidence="3" id="KW-1185">Reference proteome</keyword>
<dbReference type="EMBL" id="JBHSMD010000004">
    <property type="protein sequence ID" value="MFC5494403.1"/>
    <property type="molecule type" value="Genomic_DNA"/>
</dbReference>
<evidence type="ECO:0000256" key="1">
    <source>
        <dbReference type="SAM" id="MobiDB-lite"/>
    </source>
</evidence>
<evidence type="ECO:0008006" key="4">
    <source>
        <dbReference type="Google" id="ProtNLM"/>
    </source>
</evidence>
<gene>
    <name evidence="2" type="ORF">ACFPKY_14910</name>
</gene>
<reference evidence="3" key="1">
    <citation type="journal article" date="2019" name="Int. J. Syst. Evol. Microbiol.">
        <title>The Global Catalogue of Microorganisms (GCM) 10K type strain sequencing project: providing services to taxonomists for standard genome sequencing and annotation.</title>
        <authorList>
            <consortium name="The Broad Institute Genomics Platform"/>
            <consortium name="The Broad Institute Genome Sequencing Center for Infectious Disease"/>
            <person name="Wu L."/>
            <person name="Ma J."/>
        </authorList>
    </citation>
    <scope>NUCLEOTIDE SEQUENCE [LARGE SCALE GENOMIC DNA]</scope>
    <source>
        <strain evidence="3">KACC 13778</strain>
    </source>
</reference>
<feature type="compositionally biased region" description="Low complexity" evidence="1">
    <location>
        <begin position="203"/>
        <end position="223"/>
    </location>
</feature>
<sequence length="416" mass="45796">MSRRTAVVVFGALVLLLALLPFVPRGGPDDDGLLPSGDEGYGAARPAATAGFSKVTPEARAEIDRVVAEGSRLARARTSGKASPEQLAASLVRCAVFDGQRYCLGSGWTTDTEDEVQARVARTARAVAARPGGAVEHTGDLDARAALAQRARMSPEAMARADRAELTLAARSVAKVWLLRHEIEGVPLPDGFLADHPEARAAVPAARATPSASPSATPSATPVKDAGDYPQRFQILSGVQTASQSRTYWCGPTSMQMIAWGWRNEPESQLHWAKRLRTTTNGTSIYDMVRVVNQATGWDNRKHAGPYIVLDIGKYTFAKWMLLMMRHIHDYKAPVVLHPILLKRYYPYLDDDASGHFQVGRGFAQRGDRTDKLGYFEPWNQQRFDPSEPYIARVQWRDAYRSFRANQAHYAHNVGV</sequence>
<evidence type="ECO:0000313" key="3">
    <source>
        <dbReference type="Proteomes" id="UP001595956"/>
    </source>
</evidence>
<proteinExistence type="predicted"/>
<accession>A0ABW0N3P0</accession>
<organism evidence="2 3">
    <name type="scientific">Nocardioides caricicola</name>
    <dbReference type="NCBI Taxonomy" id="634770"/>
    <lineage>
        <taxon>Bacteria</taxon>
        <taxon>Bacillati</taxon>
        <taxon>Actinomycetota</taxon>
        <taxon>Actinomycetes</taxon>
        <taxon>Propionibacteriales</taxon>
        <taxon>Nocardioidaceae</taxon>
        <taxon>Nocardioides</taxon>
    </lineage>
</organism>
<dbReference type="Gene3D" id="3.90.70.10">
    <property type="entry name" value="Cysteine proteinases"/>
    <property type="match status" value="1"/>
</dbReference>
<evidence type="ECO:0000313" key="2">
    <source>
        <dbReference type="EMBL" id="MFC5494403.1"/>
    </source>
</evidence>
<comment type="caution">
    <text evidence="2">The sequence shown here is derived from an EMBL/GenBank/DDBJ whole genome shotgun (WGS) entry which is preliminary data.</text>
</comment>
<dbReference type="RefSeq" id="WP_345180478.1">
    <property type="nucleotide sequence ID" value="NZ_BAABFQ010000007.1"/>
</dbReference>
<name>A0ABW0N3P0_9ACTN</name>
<protein>
    <recommendedName>
        <fullName evidence="4">Peptidase C39-like domain-containing protein</fullName>
    </recommendedName>
</protein>